<reference evidence="6" key="1">
    <citation type="journal article" date="2008" name="Nature">
        <title>The amphioxus genome and the evolution of the chordate karyotype.</title>
        <authorList>
            <consortium name="US DOE Joint Genome Institute (JGI-PGF)"/>
            <person name="Putnam N.H."/>
            <person name="Butts T."/>
            <person name="Ferrier D.E.K."/>
            <person name="Furlong R.F."/>
            <person name="Hellsten U."/>
            <person name="Kawashima T."/>
            <person name="Robinson-Rechavi M."/>
            <person name="Shoguchi E."/>
            <person name="Terry A."/>
            <person name="Yu J.-K."/>
            <person name="Benito-Gutierrez E.L."/>
            <person name="Dubchak I."/>
            <person name="Garcia-Fernandez J."/>
            <person name="Gibson-Brown J.J."/>
            <person name="Grigoriev I.V."/>
            <person name="Horton A.C."/>
            <person name="de Jong P.J."/>
            <person name="Jurka J."/>
            <person name="Kapitonov V.V."/>
            <person name="Kohara Y."/>
            <person name="Kuroki Y."/>
            <person name="Lindquist E."/>
            <person name="Lucas S."/>
            <person name="Osoegawa K."/>
            <person name="Pennacchio L.A."/>
            <person name="Salamov A.A."/>
            <person name="Satou Y."/>
            <person name="Sauka-Spengler T."/>
            <person name="Schmutz J."/>
            <person name="Shin-I T."/>
            <person name="Toyoda A."/>
            <person name="Bronner-Fraser M."/>
            <person name="Fujiyama A."/>
            <person name="Holland L.Z."/>
            <person name="Holland P.W.H."/>
            <person name="Satoh N."/>
            <person name="Rokhsar D.S."/>
        </authorList>
    </citation>
    <scope>NUCLEOTIDE SEQUENCE [LARGE SCALE GENOMIC DNA]</scope>
    <source>
        <strain evidence="6">S238N-H82</strain>
        <tissue evidence="6">Testes</tissue>
    </source>
</reference>
<organism>
    <name type="scientific">Branchiostoma floridae</name>
    <name type="common">Florida lancelet</name>
    <name type="synonym">Amphioxus</name>
    <dbReference type="NCBI Taxonomy" id="7739"/>
    <lineage>
        <taxon>Eukaryota</taxon>
        <taxon>Metazoa</taxon>
        <taxon>Chordata</taxon>
        <taxon>Cephalochordata</taxon>
        <taxon>Leptocardii</taxon>
        <taxon>Amphioxiformes</taxon>
        <taxon>Branchiostomatidae</taxon>
        <taxon>Branchiostoma</taxon>
    </lineage>
</organism>
<dbReference type="PROSITE" id="PS50225">
    <property type="entry name" value="SOCS"/>
    <property type="match status" value="1"/>
</dbReference>
<evidence type="ECO:0000259" key="5">
    <source>
        <dbReference type="PROSITE" id="PS50225"/>
    </source>
</evidence>
<dbReference type="PANTHER" id="PTHR24166">
    <property type="entry name" value="ROLLING PEBBLES, ISOFORM B"/>
    <property type="match status" value="1"/>
</dbReference>
<dbReference type="UniPathway" id="UPA00143"/>
<protein>
    <recommendedName>
        <fullName evidence="5">SOCS box domain-containing protein</fullName>
    </recommendedName>
</protein>
<dbReference type="AlphaFoldDB" id="C3Y493"/>
<dbReference type="STRING" id="7739.C3Y493"/>
<feature type="repeat" description="ANK" evidence="4">
    <location>
        <begin position="57"/>
        <end position="89"/>
    </location>
</feature>
<dbReference type="FunFam" id="1.10.750.20:FF:000001">
    <property type="entry name" value="Ankyrin repeat and SOCS box containing 1"/>
    <property type="match status" value="1"/>
</dbReference>
<dbReference type="Gene3D" id="1.10.750.20">
    <property type="entry name" value="SOCS box"/>
    <property type="match status" value="1"/>
</dbReference>
<dbReference type="PROSITE" id="PS50088">
    <property type="entry name" value="ANK_REPEAT"/>
    <property type="match status" value="2"/>
</dbReference>
<feature type="domain" description="SOCS box" evidence="5">
    <location>
        <begin position="420"/>
        <end position="467"/>
    </location>
</feature>
<keyword evidence="2" id="KW-0677">Repeat</keyword>
<dbReference type="InterPro" id="IPR001496">
    <property type="entry name" value="SOCS_box"/>
</dbReference>
<dbReference type="GO" id="GO:0016567">
    <property type="term" value="P:protein ubiquitination"/>
    <property type="evidence" value="ECO:0007669"/>
    <property type="project" value="UniProtKB-UniPathway"/>
</dbReference>
<dbReference type="PANTHER" id="PTHR24166:SF48">
    <property type="entry name" value="PROTEIN VAPYRIN"/>
    <property type="match status" value="1"/>
</dbReference>
<evidence type="ECO:0000313" key="6">
    <source>
        <dbReference type="EMBL" id="EEN65119.1"/>
    </source>
</evidence>
<dbReference type="SMART" id="SM00969">
    <property type="entry name" value="SOCS_box"/>
    <property type="match status" value="1"/>
</dbReference>
<dbReference type="CDD" id="cd03587">
    <property type="entry name" value="SOCS"/>
    <property type="match status" value="1"/>
</dbReference>
<dbReference type="InterPro" id="IPR036770">
    <property type="entry name" value="Ankyrin_rpt-contain_sf"/>
</dbReference>
<dbReference type="SUPFAM" id="SSF158235">
    <property type="entry name" value="SOCS box-like"/>
    <property type="match status" value="1"/>
</dbReference>
<feature type="repeat" description="ANK" evidence="4">
    <location>
        <begin position="90"/>
        <end position="122"/>
    </location>
</feature>
<dbReference type="InterPro" id="IPR002110">
    <property type="entry name" value="Ankyrin_rpt"/>
</dbReference>
<dbReference type="InterPro" id="IPR036036">
    <property type="entry name" value="SOCS_box-like_dom_sf"/>
</dbReference>
<dbReference type="PROSITE" id="PS50297">
    <property type="entry name" value="ANK_REP_REGION"/>
    <property type="match status" value="2"/>
</dbReference>
<dbReference type="Pfam" id="PF07525">
    <property type="entry name" value="SOCS_box"/>
    <property type="match status" value="1"/>
</dbReference>
<comment type="pathway">
    <text evidence="1">Protein modification; protein ubiquitination.</text>
</comment>
<evidence type="ECO:0000256" key="3">
    <source>
        <dbReference type="ARBA" id="ARBA00023043"/>
    </source>
</evidence>
<dbReference type="EMBL" id="GG666484">
    <property type="protein sequence ID" value="EEN65119.1"/>
    <property type="molecule type" value="Genomic_DNA"/>
</dbReference>
<dbReference type="SMART" id="SM00248">
    <property type="entry name" value="ANK"/>
    <property type="match status" value="7"/>
</dbReference>
<evidence type="ECO:0000256" key="4">
    <source>
        <dbReference type="PROSITE-ProRule" id="PRU00023"/>
    </source>
</evidence>
<dbReference type="SUPFAM" id="SSF48403">
    <property type="entry name" value="Ankyrin repeat"/>
    <property type="match status" value="1"/>
</dbReference>
<evidence type="ECO:0000256" key="1">
    <source>
        <dbReference type="ARBA" id="ARBA00004906"/>
    </source>
</evidence>
<evidence type="ECO:0000256" key="2">
    <source>
        <dbReference type="ARBA" id="ARBA00022737"/>
    </source>
</evidence>
<accession>C3Y493</accession>
<dbReference type="Pfam" id="PF12796">
    <property type="entry name" value="Ank_2"/>
    <property type="match status" value="1"/>
</dbReference>
<sequence>MAFRDREQERQRQISLGRQLVEASRKGEGSVIRNLLKVGASVDAEEFNRTLFYASQNYLTPLQEAAKFGHADCVRVLIQHAADVNTCDRFDVTAVHLAGEGGHVQCLHALLEAGADPNKGTKYSKPGAYTATNDHVDCIRELIINGADYNSQDELGRTSLYISSYRQSEKGVLTHLQNAMGRDILSLPVYQTVRALLRHGSDANAMNSSGHSPFHCAVFHTDKFSMAMVKDMLTLGYNTDVNLPTTAGAYPLFFACFTDGFRGQRRPELGELLIAYGAKPELLHKKSGPLITSELKSRDTDMTILQFSMAMVKDMLTLGYNTDVNLPTTAGAYPLFFACFTDGFRGQRRPELGELLIAYGAKPELLHKKSGPLITSELKSRDTDMTILQSVADTQPMISRKYLAPDFFAPPIPAQKRAWLEDMTRSPRNLQHLARCVIRSALGQFGLRRVSELPIPSTLKDYLLLLT</sequence>
<dbReference type="InParanoid" id="C3Y493"/>
<dbReference type="InterPro" id="IPR050889">
    <property type="entry name" value="Dendritic_Spine_Reg/Scaffold"/>
</dbReference>
<proteinExistence type="predicted"/>
<name>C3Y493_BRAFL</name>
<dbReference type="eggNOG" id="KOG4177">
    <property type="taxonomic scope" value="Eukaryota"/>
</dbReference>
<keyword evidence="3 4" id="KW-0040">ANK repeat</keyword>
<dbReference type="GO" id="GO:0035556">
    <property type="term" value="P:intracellular signal transduction"/>
    <property type="evidence" value="ECO:0007669"/>
    <property type="project" value="InterPro"/>
</dbReference>
<dbReference type="Gene3D" id="1.25.40.20">
    <property type="entry name" value="Ankyrin repeat-containing domain"/>
    <property type="match status" value="2"/>
</dbReference>
<gene>
    <name evidence="6" type="ORF">BRAFLDRAFT_126136</name>
</gene>